<dbReference type="Gene3D" id="3.40.50.10740">
    <property type="entry name" value="Class I glutamine amidotransferase-like"/>
    <property type="match status" value="1"/>
</dbReference>
<organism evidence="6 8">
    <name type="scientific">Ligilactobacillus acidipiscis</name>
    <dbReference type="NCBI Taxonomy" id="89059"/>
    <lineage>
        <taxon>Bacteria</taxon>
        <taxon>Bacillati</taxon>
        <taxon>Bacillota</taxon>
        <taxon>Bacilli</taxon>
        <taxon>Lactobacillales</taxon>
        <taxon>Lactobacillaceae</taxon>
        <taxon>Ligilactobacillus</taxon>
    </lineage>
</organism>
<dbReference type="EMBL" id="JQBK01000083">
    <property type="protein sequence ID" value="KRN81123.1"/>
    <property type="molecule type" value="Genomic_DNA"/>
</dbReference>
<gene>
    <name evidence="6" type="ORF">IV43_GL002110</name>
    <name evidence="7" type="ORF">LAC1533_0394</name>
</gene>
<comment type="similarity">
    <text evidence="1">Belongs to the peptidase S66 family.</text>
</comment>
<dbReference type="SUPFAM" id="SSF141986">
    <property type="entry name" value="LD-carboxypeptidase A C-terminal domain-like"/>
    <property type="match status" value="1"/>
</dbReference>
<dbReference type="PIRSF" id="PIRSF028757">
    <property type="entry name" value="LD-carboxypeptidase"/>
    <property type="match status" value="1"/>
</dbReference>
<dbReference type="InterPro" id="IPR003507">
    <property type="entry name" value="S66_fam"/>
</dbReference>
<sequence length="323" mass="36145">MDIIKPARLKRGDEIRIVAPSDSLQRVGGMEANLPAQKKIESWGYHASFGDNVQEMDIQGSSSITSRVGDLHQAFADDKVKAILSVIGGQTSNELLPYLDYELIAKHPKIICGFSDFTALCNAITAKTGLVTYYGPAYATLKMGGKQGDYQDNYWHQVLTHSGRIKLQASQTWTSDAWYDDSVKHDYQPNEWKTYNSGVAEGITVGGNLNTLYLLQGTPYQPVLDDRIILAEFAEEGHWSEFSRNLASLLQIARHPRALVIGRFPKESEMTKKRLFYILDKFPQLKKIPVLYDVNIGHAQPIMTIPIGAEIKVNTNKKTITII</sequence>
<reference evidence="7" key="3">
    <citation type="submission" date="2016-11" db="EMBL/GenBank/DDBJ databases">
        <authorList>
            <person name="Jaros S."/>
            <person name="Januszkiewicz K."/>
            <person name="Wedrychowicz H."/>
        </authorList>
    </citation>
    <scope>NUCLEOTIDE SEQUENCE [LARGE SCALE GENOMIC DNA]</scope>
    <source>
        <strain evidence="7">ACA-DC 1533</strain>
    </source>
</reference>
<evidence type="ECO:0000256" key="1">
    <source>
        <dbReference type="ARBA" id="ARBA00010233"/>
    </source>
</evidence>
<dbReference type="Gene3D" id="3.50.30.60">
    <property type="entry name" value="LD-carboxypeptidase A C-terminal domain-like"/>
    <property type="match status" value="1"/>
</dbReference>
<dbReference type="RefSeq" id="WP_010498715.1">
    <property type="nucleotide sequence ID" value="NZ_JQBK01000083.1"/>
</dbReference>
<dbReference type="EC" id="3.4.17.13" evidence="7"/>
<dbReference type="InterPro" id="IPR029062">
    <property type="entry name" value="Class_I_gatase-like"/>
</dbReference>
<evidence type="ECO:0000256" key="2">
    <source>
        <dbReference type="ARBA" id="ARBA00022801"/>
    </source>
</evidence>
<dbReference type="PANTHER" id="PTHR30237">
    <property type="entry name" value="MURAMOYLTETRAPEPTIDE CARBOXYPEPTIDASE"/>
    <property type="match status" value="1"/>
</dbReference>
<evidence type="ECO:0000313" key="6">
    <source>
        <dbReference type="EMBL" id="KRN81123.1"/>
    </source>
</evidence>
<dbReference type="PATRIC" id="fig|89059.3.peg.2229"/>
<dbReference type="PANTHER" id="PTHR30237:SF6">
    <property type="entry name" value="CARBOXYPEPTIDASE YOCD-RELATED"/>
    <property type="match status" value="1"/>
</dbReference>
<dbReference type="GeneID" id="95348481"/>
<dbReference type="Pfam" id="PF17676">
    <property type="entry name" value="Peptidase_S66C"/>
    <property type="match status" value="1"/>
</dbReference>
<dbReference type="InterPro" id="IPR040921">
    <property type="entry name" value="Peptidase_S66C"/>
</dbReference>
<feature type="active site" description="Charge relay system" evidence="3">
    <location>
        <position position="298"/>
    </location>
</feature>
<proteinExistence type="inferred from homology"/>
<dbReference type="EMBL" id="LT630287">
    <property type="protein sequence ID" value="SFV39814.1"/>
    <property type="molecule type" value="Genomic_DNA"/>
</dbReference>
<keyword evidence="2 7" id="KW-0378">Hydrolase</keyword>
<feature type="active site" description="Charge relay system" evidence="3">
    <location>
        <position position="232"/>
    </location>
</feature>
<evidence type="ECO:0000259" key="4">
    <source>
        <dbReference type="Pfam" id="PF02016"/>
    </source>
</evidence>
<dbReference type="STRING" id="89059.LAC1533_0394"/>
<keyword evidence="7" id="KW-0121">Carboxypeptidase</keyword>
<dbReference type="KEGG" id="laca:LAC1533_0394"/>
<dbReference type="Pfam" id="PF02016">
    <property type="entry name" value="Peptidase_S66"/>
    <property type="match status" value="1"/>
</dbReference>
<evidence type="ECO:0000313" key="9">
    <source>
        <dbReference type="Proteomes" id="UP000190935"/>
    </source>
</evidence>
<protein>
    <submittedName>
        <fullName evidence="7">Muramoyltetrapeptide carboxypeptidase</fullName>
        <ecNumber evidence="7">3.4.17.13</ecNumber>
    </submittedName>
</protein>
<name>A0A0R2JVU6_9LACO</name>
<feature type="active site" description="Nucleophile" evidence="3">
    <location>
        <position position="115"/>
    </location>
</feature>
<dbReference type="SUPFAM" id="SSF52317">
    <property type="entry name" value="Class I glutamine amidotransferase-like"/>
    <property type="match status" value="1"/>
</dbReference>
<keyword evidence="7" id="KW-0645">Protease</keyword>
<accession>A0A0R2JVU6</accession>
<evidence type="ECO:0000313" key="7">
    <source>
        <dbReference type="EMBL" id="SFV39814.1"/>
    </source>
</evidence>
<feature type="domain" description="LD-carboxypeptidase N-terminal" evidence="4">
    <location>
        <begin position="15"/>
        <end position="135"/>
    </location>
</feature>
<dbReference type="InterPro" id="IPR040449">
    <property type="entry name" value="Peptidase_S66_N"/>
</dbReference>
<evidence type="ECO:0000256" key="3">
    <source>
        <dbReference type="PIRSR" id="PIRSR028757-1"/>
    </source>
</evidence>
<feature type="domain" description="LD-carboxypeptidase C-terminal" evidence="5">
    <location>
        <begin position="201"/>
        <end position="313"/>
    </location>
</feature>
<dbReference type="InterPro" id="IPR027478">
    <property type="entry name" value="LdcA_N"/>
</dbReference>
<dbReference type="Proteomes" id="UP000190935">
    <property type="component" value="Chromosome I"/>
</dbReference>
<dbReference type="GO" id="GO:0106415">
    <property type="term" value="F:muramoyltetrapeptide carboxypeptidase activity"/>
    <property type="evidence" value="ECO:0007669"/>
    <property type="project" value="UniProtKB-EC"/>
</dbReference>
<dbReference type="Proteomes" id="UP000051491">
    <property type="component" value="Unassembled WGS sequence"/>
</dbReference>
<evidence type="ECO:0000259" key="5">
    <source>
        <dbReference type="Pfam" id="PF17676"/>
    </source>
</evidence>
<dbReference type="InterPro" id="IPR027461">
    <property type="entry name" value="Carboxypeptidase_A_C_sf"/>
</dbReference>
<dbReference type="CDD" id="cd07062">
    <property type="entry name" value="Peptidase_S66_mccF_like"/>
    <property type="match status" value="1"/>
</dbReference>
<reference evidence="9" key="2">
    <citation type="submission" date="2016-11" db="EMBL/GenBank/DDBJ databases">
        <authorList>
            <person name="Papadimitriou K."/>
        </authorList>
    </citation>
    <scope>NUCLEOTIDE SEQUENCE [LARGE SCALE GENOMIC DNA]</scope>
    <source>
        <strain evidence="9">ACA-DC 1533</strain>
    </source>
</reference>
<dbReference type="AlphaFoldDB" id="A0A0R2JVU6"/>
<evidence type="ECO:0000313" key="8">
    <source>
        <dbReference type="Proteomes" id="UP000051491"/>
    </source>
</evidence>
<reference evidence="6 8" key="1">
    <citation type="journal article" date="2015" name="Genome Announc.">
        <title>Expanding the biotechnology potential of lactobacilli through comparative genomics of 213 strains and associated genera.</title>
        <authorList>
            <person name="Sun Z."/>
            <person name="Harris H.M."/>
            <person name="McCann A."/>
            <person name="Guo C."/>
            <person name="Argimon S."/>
            <person name="Zhang W."/>
            <person name="Yang X."/>
            <person name="Jeffery I.B."/>
            <person name="Cooney J.C."/>
            <person name="Kagawa T.F."/>
            <person name="Liu W."/>
            <person name="Song Y."/>
            <person name="Salvetti E."/>
            <person name="Wrobel A."/>
            <person name="Rasinkangas P."/>
            <person name="Parkhill J."/>
            <person name="Rea M.C."/>
            <person name="O'Sullivan O."/>
            <person name="Ritari J."/>
            <person name="Douillard F.P."/>
            <person name="Paul Ross R."/>
            <person name="Yang R."/>
            <person name="Briner A.E."/>
            <person name="Felis G.E."/>
            <person name="de Vos W.M."/>
            <person name="Barrangou R."/>
            <person name="Klaenhammer T.R."/>
            <person name="Caufield P.W."/>
            <person name="Cui Y."/>
            <person name="Zhang H."/>
            <person name="O'Toole P.W."/>
        </authorList>
    </citation>
    <scope>NUCLEOTIDE SEQUENCE [LARGE SCALE GENOMIC DNA]</scope>
    <source>
        <strain evidence="6 8">DSM 15353</strain>
    </source>
</reference>